<evidence type="ECO:0000259" key="1">
    <source>
        <dbReference type="Pfam" id="PF08646"/>
    </source>
</evidence>
<protein>
    <recommendedName>
        <fullName evidence="1">Replication factor A C-terminal domain-containing protein</fullName>
    </recommendedName>
</protein>
<feature type="domain" description="Replication factor A C-terminal" evidence="1">
    <location>
        <begin position="26"/>
        <end position="110"/>
    </location>
</feature>
<dbReference type="SUPFAM" id="SSF50249">
    <property type="entry name" value="Nucleic acid-binding proteins"/>
    <property type="match status" value="1"/>
</dbReference>
<dbReference type="InterPro" id="IPR013955">
    <property type="entry name" value="Rep_factor-A_C"/>
</dbReference>
<proteinExistence type="predicted"/>
<dbReference type="Pfam" id="PF08646">
    <property type="entry name" value="Rep_fac-A_C"/>
    <property type="match status" value="1"/>
</dbReference>
<evidence type="ECO:0000313" key="3">
    <source>
        <dbReference type="Proteomes" id="UP001295444"/>
    </source>
</evidence>
<sequence length="867" mass="96691">MYCFVVYFLSQKEPYDPMDGKRTFLIATVLSVQDSSFTYPACHNCFSRVIHTHSRYNCPRCGYSSKETSHRYKLCLKVAEGHKLHNITAFGRCLDHIFGISANSLQQHLEDSIQISSKLESDRAPDLFYKAVEYCFIGRSFLFGVKIPANHCDKDQGCRLSSYGSVQHMFACQICLPNGDPIGCTVIQHYDYLLQCFLSGQQSINSASSPSSNNNQSLDLSCSSASNYDLCPDATQQRLDFWQKSLGLTSVSSASVASTTAEPSTWELSRNKWKSFAHFSSDTGDHFNRASHSFQEEMKSDTFNISNTSTPKSRCASQDVNIAPLVSKTNRNIIEFSPFLCTLRSTDSLSTSKTAYKQENVGRMSWNSVNCTSQVISLCSVDLSSKKSSTAGTHQEEGEIWEDFLFSESLSEFIAKVEKEDAECQLSFSACNQNLNTLTNSSPIRHCGISTNNGSNTSVNEKIPFTSSNLSNLSKKDESLSFVLKPRCPIAAQQSHFLGQEDKLYSPVRDHLSIATKENLLTQALCFNPNDNTSLTRGGKLNRNRFGLSVQHGHDIQLNCTQLWDSDSTEHPLEASDEKYSTSADLFETREKIDDTTVRGTPVACNNFVDRGFDGKIKETCFPVNVVTAAEEDLTQTGVFVPCLQSTPLVKRISGSHLLGINKKPLNVLSANKTGIIFSSCGISRCSLRNDLLKKVSQTSFLESKSILFRTVSKSSLALKSPALGTFISHSDEYITRPLKQILPVSQVLNQETPRAGPSFHRRTHTAFKAAKIKFLSVDKENTNDQKDLFSNEIKSAFEKLNYKTVRNNEMNGFLNNSLDLSPINCLPFPIVEGTEPNPFPNDWSPELFAEKSNTCRQEESLQRRLF</sequence>
<dbReference type="Gene3D" id="2.40.50.140">
    <property type="entry name" value="Nucleic acid-binding proteins"/>
    <property type="match status" value="1"/>
</dbReference>
<dbReference type="InterPro" id="IPR012340">
    <property type="entry name" value="NA-bd_OB-fold"/>
</dbReference>
<dbReference type="InterPro" id="IPR043522">
    <property type="entry name" value="DDIAS"/>
</dbReference>
<dbReference type="GO" id="GO:0005634">
    <property type="term" value="C:nucleus"/>
    <property type="evidence" value="ECO:0007669"/>
    <property type="project" value="TreeGrafter"/>
</dbReference>
<dbReference type="GO" id="GO:0005737">
    <property type="term" value="C:cytoplasm"/>
    <property type="evidence" value="ECO:0007669"/>
    <property type="project" value="TreeGrafter"/>
</dbReference>
<keyword evidence="3" id="KW-1185">Reference proteome</keyword>
<dbReference type="PANTHER" id="PTHR35537">
    <property type="entry name" value="DNA DAMAGE-INDUCIBLE APOPTOSIS SUPPRESSOR PROTEIN DDIAS"/>
    <property type="match status" value="1"/>
</dbReference>
<organism evidence="2 3">
    <name type="scientific">Pelobates cultripes</name>
    <name type="common">Western spadefoot toad</name>
    <dbReference type="NCBI Taxonomy" id="61616"/>
    <lineage>
        <taxon>Eukaryota</taxon>
        <taxon>Metazoa</taxon>
        <taxon>Chordata</taxon>
        <taxon>Craniata</taxon>
        <taxon>Vertebrata</taxon>
        <taxon>Euteleostomi</taxon>
        <taxon>Amphibia</taxon>
        <taxon>Batrachia</taxon>
        <taxon>Anura</taxon>
        <taxon>Pelobatoidea</taxon>
        <taxon>Pelobatidae</taxon>
        <taxon>Pelobates</taxon>
    </lineage>
</organism>
<evidence type="ECO:0000313" key="2">
    <source>
        <dbReference type="EMBL" id="CAH2225666.1"/>
    </source>
</evidence>
<dbReference type="Proteomes" id="UP001295444">
    <property type="component" value="Chromosome 01"/>
</dbReference>
<dbReference type="AlphaFoldDB" id="A0AAD1R7R2"/>
<accession>A0AAD1R7R2</accession>
<dbReference type="PANTHER" id="PTHR35537:SF1">
    <property type="entry name" value="DNA DAMAGE-INDUCED APOPTOSIS SUPPRESSOR PROTEIN"/>
    <property type="match status" value="1"/>
</dbReference>
<dbReference type="EMBL" id="OW240912">
    <property type="protein sequence ID" value="CAH2225666.1"/>
    <property type="molecule type" value="Genomic_DNA"/>
</dbReference>
<gene>
    <name evidence="2" type="ORF">PECUL_23A014672</name>
</gene>
<dbReference type="GO" id="GO:1902230">
    <property type="term" value="P:negative regulation of intrinsic apoptotic signaling pathway in response to DNA damage"/>
    <property type="evidence" value="ECO:0007669"/>
    <property type="project" value="InterPro"/>
</dbReference>
<reference evidence="2" key="1">
    <citation type="submission" date="2022-03" db="EMBL/GenBank/DDBJ databases">
        <authorList>
            <person name="Alioto T."/>
            <person name="Alioto T."/>
            <person name="Gomez Garrido J."/>
        </authorList>
    </citation>
    <scope>NUCLEOTIDE SEQUENCE</scope>
</reference>
<name>A0AAD1R7R2_PELCU</name>